<dbReference type="InterPro" id="IPR011665">
    <property type="entry name" value="BRF1_TBP-bd_dom"/>
</dbReference>
<dbReference type="GO" id="GO:0005634">
    <property type="term" value="C:nucleus"/>
    <property type="evidence" value="ECO:0007669"/>
    <property type="project" value="UniProtKB-SubCell"/>
</dbReference>
<keyword evidence="16" id="KW-1185">Reference proteome</keyword>
<feature type="compositionally biased region" description="Basic and acidic residues" evidence="12">
    <location>
        <begin position="524"/>
        <end position="537"/>
    </location>
</feature>
<feature type="region of interest" description="Disordered" evidence="12">
    <location>
        <begin position="497"/>
        <end position="542"/>
    </location>
</feature>
<dbReference type="GO" id="GO:0097550">
    <property type="term" value="C:transcription preinitiation complex"/>
    <property type="evidence" value="ECO:0007669"/>
    <property type="project" value="TreeGrafter"/>
</dbReference>
<keyword evidence="8" id="KW-0804">Transcription</keyword>
<dbReference type="Pfam" id="PF08271">
    <property type="entry name" value="Zn_Ribbon_TF"/>
    <property type="match status" value="1"/>
</dbReference>
<dbReference type="FunFam" id="1.10.472.10:FF:000002">
    <property type="entry name" value="Transcription factor IIIB 90 kDa subunit"/>
    <property type="match status" value="1"/>
</dbReference>
<evidence type="ECO:0000313" key="16">
    <source>
        <dbReference type="Proteomes" id="UP001515480"/>
    </source>
</evidence>
<evidence type="ECO:0000256" key="10">
    <source>
        <dbReference type="ARBA" id="ARBA00031009"/>
    </source>
</evidence>
<dbReference type="Proteomes" id="UP001515480">
    <property type="component" value="Unassembled WGS sequence"/>
</dbReference>
<evidence type="ECO:0000259" key="13">
    <source>
        <dbReference type="PROSITE" id="PS50800"/>
    </source>
</evidence>
<evidence type="ECO:0000256" key="8">
    <source>
        <dbReference type="ARBA" id="ARBA00023163"/>
    </source>
</evidence>
<evidence type="ECO:0000256" key="7">
    <source>
        <dbReference type="ARBA" id="ARBA00023159"/>
    </source>
</evidence>
<dbReference type="Gene3D" id="2.20.25.10">
    <property type="match status" value="1"/>
</dbReference>
<dbReference type="PROSITE" id="PS51134">
    <property type="entry name" value="ZF_TFIIB"/>
    <property type="match status" value="1"/>
</dbReference>
<dbReference type="GO" id="GO:0017025">
    <property type="term" value="F:TBP-class protein binding"/>
    <property type="evidence" value="ECO:0007669"/>
    <property type="project" value="InterPro"/>
</dbReference>
<dbReference type="PANTHER" id="PTHR11618:SF4">
    <property type="entry name" value="TRANSCRIPTION FACTOR IIIB 90 KDA SUBUNIT"/>
    <property type="match status" value="1"/>
</dbReference>
<reference evidence="15 16" key="1">
    <citation type="journal article" date="2024" name="Science">
        <title>Giant polyketide synthase enzymes in the biosynthesis of giant marine polyether toxins.</title>
        <authorList>
            <person name="Fallon T.R."/>
            <person name="Shende V.V."/>
            <person name="Wierzbicki I.H."/>
            <person name="Pendleton A.L."/>
            <person name="Watervoot N.F."/>
            <person name="Auber R.P."/>
            <person name="Gonzalez D.J."/>
            <person name="Wisecaver J.H."/>
            <person name="Moore B.S."/>
        </authorList>
    </citation>
    <scope>NUCLEOTIDE SEQUENCE [LARGE SCALE GENOMIC DNA]</scope>
    <source>
        <strain evidence="15 16">12B1</strain>
    </source>
</reference>
<dbReference type="InterPro" id="IPR013763">
    <property type="entry name" value="Cyclin-like_dom"/>
</dbReference>
<dbReference type="CDD" id="cd20554">
    <property type="entry name" value="CYCLIN_TFIIIB90_rpt2"/>
    <property type="match status" value="1"/>
</dbReference>
<dbReference type="PRINTS" id="PR00685">
    <property type="entry name" value="TIFACTORIIB"/>
</dbReference>
<evidence type="ECO:0000259" key="14">
    <source>
        <dbReference type="PROSITE" id="PS51134"/>
    </source>
</evidence>
<dbReference type="SMART" id="SM00385">
    <property type="entry name" value="CYCLIN"/>
    <property type="match status" value="2"/>
</dbReference>
<dbReference type="CDD" id="cd20553">
    <property type="entry name" value="CYCLIN_TFIIIB90_rpt1"/>
    <property type="match status" value="1"/>
</dbReference>
<dbReference type="SMART" id="SM00513">
    <property type="entry name" value="SAP"/>
    <property type="match status" value="1"/>
</dbReference>
<comment type="similarity">
    <text evidence="2">Belongs to the TFIIB family.</text>
</comment>
<evidence type="ECO:0000256" key="11">
    <source>
        <dbReference type="PROSITE-ProRule" id="PRU00469"/>
    </source>
</evidence>
<keyword evidence="7" id="KW-0010">Activator</keyword>
<evidence type="ECO:0000256" key="12">
    <source>
        <dbReference type="SAM" id="MobiDB-lite"/>
    </source>
</evidence>
<keyword evidence="5" id="KW-0862">Zinc</keyword>
<gene>
    <name evidence="15" type="ORF">AB1Y20_013123</name>
</gene>
<dbReference type="InterPro" id="IPR003034">
    <property type="entry name" value="SAP_dom"/>
</dbReference>
<accession>A0AB34IM82</accession>
<dbReference type="FunFam" id="1.10.472.10:FF:000007">
    <property type="entry name" value="Transcription factor IIIB 90 kDa subunit"/>
    <property type="match status" value="1"/>
</dbReference>
<dbReference type="PANTHER" id="PTHR11618">
    <property type="entry name" value="TRANSCRIPTION INITIATION FACTOR IIB-RELATED"/>
    <property type="match status" value="1"/>
</dbReference>
<dbReference type="PROSITE" id="PS50800">
    <property type="entry name" value="SAP"/>
    <property type="match status" value="1"/>
</dbReference>
<keyword evidence="3" id="KW-0479">Metal-binding</keyword>
<dbReference type="InterPro" id="IPR000812">
    <property type="entry name" value="TFIIB"/>
</dbReference>
<dbReference type="InterPro" id="IPR013137">
    <property type="entry name" value="Znf_TFIIB"/>
</dbReference>
<evidence type="ECO:0000256" key="4">
    <source>
        <dbReference type="ARBA" id="ARBA00022771"/>
    </source>
</evidence>
<dbReference type="SUPFAM" id="SSF47954">
    <property type="entry name" value="Cyclin-like"/>
    <property type="match status" value="2"/>
</dbReference>
<evidence type="ECO:0000256" key="6">
    <source>
        <dbReference type="ARBA" id="ARBA00023015"/>
    </source>
</evidence>
<dbReference type="Gene3D" id="1.20.5.650">
    <property type="entry name" value="Single helix bin"/>
    <property type="match status" value="1"/>
</dbReference>
<dbReference type="GO" id="GO:0000995">
    <property type="term" value="F:RNA polymerase III general transcription initiation factor activity"/>
    <property type="evidence" value="ECO:0007669"/>
    <property type="project" value="TreeGrafter"/>
</dbReference>
<evidence type="ECO:0000256" key="2">
    <source>
        <dbReference type="ARBA" id="ARBA00010857"/>
    </source>
</evidence>
<keyword evidence="9" id="KW-0539">Nucleus</keyword>
<dbReference type="SUPFAM" id="SSF68906">
    <property type="entry name" value="SAP domain"/>
    <property type="match status" value="1"/>
</dbReference>
<dbReference type="Gene3D" id="1.10.720.30">
    <property type="entry name" value="SAP domain"/>
    <property type="match status" value="1"/>
</dbReference>
<evidence type="ECO:0000256" key="9">
    <source>
        <dbReference type="ARBA" id="ARBA00023242"/>
    </source>
</evidence>
<dbReference type="InterPro" id="IPR036361">
    <property type="entry name" value="SAP_dom_sf"/>
</dbReference>
<dbReference type="Gene3D" id="1.10.472.10">
    <property type="entry name" value="Cyclin-like"/>
    <property type="match status" value="2"/>
</dbReference>
<dbReference type="GO" id="GO:0000126">
    <property type="term" value="C:transcription factor TFIIIB complex"/>
    <property type="evidence" value="ECO:0007669"/>
    <property type="project" value="TreeGrafter"/>
</dbReference>
<dbReference type="GO" id="GO:0008270">
    <property type="term" value="F:zinc ion binding"/>
    <property type="evidence" value="ECO:0007669"/>
    <property type="project" value="UniProtKB-KW"/>
</dbReference>
<sequence>MSHVTYCTNCGCTDIEYDQQRGDAACINCGTVLEENTIVNEVTFSQDAGGGSSVVGQFVASTPGLQSSGLGFGKESREVAFSNGQRHIAQLAGALRLADHHQEAAQRLFMHAVHNNFIQGRRTQHVIAACLYAVCRREKTPHLLIDYSDVLQTNVYTLGSCFLKFVRLLSLTLPIIDPSLFIHRFASKLEFGDKTHLVSMSALRLVQQMKRDWIQTGRRPSGICGAALLIAARVHGFFRTQREVVRVVRICEVTLRKRLTEFCETPLGKLTAHELETCTLESFVPADPPCFTRAREAEAARQLRLTTPGEAERQDKQAELQGLKVLELRDQLSELGGATQGRKRELIERIVDMTRPEPTETPSLEFRVPADPLAPLEAEMQRALHTEPILRHAGGAAEDYIDGETPVMGEDFEADKDATPGYSAWLRHDNLLSREEEMDEETREEMLEEMNADLEQLDDEVEGYLIKDNEEVQMKTRVWEEMNREYLEKQAAKAEEERLAAERAEQEGEEGQLGRPKQKKRGRKGEAKGSAEDGADPRKKRISSRINYDVAAILTQQALEEDAALMPDAPGPLGLGFQGNADAFSETLSVHSSMGHGTDDDPAY</sequence>
<dbReference type="SUPFAM" id="SSF57783">
    <property type="entry name" value="Zinc beta-ribbon"/>
    <property type="match status" value="1"/>
</dbReference>
<name>A0AB34IM82_PRYPA</name>
<evidence type="ECO:0000256" key="1">
    <source>
        <dbReference type="ARBA" id="ARBA00004123"/>
    </source>
</evidence>
<comment type="subcellular location">
    <subcellularLocation>
        <location evidence="1">Nucleus</location>
    </subcellularLocation>
</comment>
<dbReference type="GO" id="GO:0001006">
    <property type="term" value="F:RNA polymerase III type 3 promoter sequence-specific DNA binding"/>
    <property type="evidence" value="ECO:0007669"/>
    <property type="project" value="TreeGrafter"/>
</dbReference>
<proteinExistence type="inferred from homology"/>
<evidence type="ECO:0000256" key="3">
    <source>
        <dbReference type="ARBA" id="ARBA00022723"/>
    </source>
</evidence>
<dbReference type="GO" id="GO:0070897">
    <property type="term" value="P:transcription preinitiation complex assembly"/>
    <property type="evidence" value="ECO:0007669"/>
    <property type="project" value="InterPro"/>
</dbReference>
<feature type="domain" description="TFIIB-type" evidence="14">
    <location>
        <begin position="2"/>
        <end position="34"/>
    </location>
</feature>
<dbReference type="InterPro" id="IPR013150">
    <property type="entry name" value="TFIIB_cyclin"/>
</dbReference>
<dbReference type="Pfam" id="PF00382">
    <property type="entry name" value="TFIIB"/>
    <property type="match status" value="2"/>
</dbReference>
<keyword evidence="4 11" id="KW-0863">Zinc-finger</keyword>
<dbReference type="EMBL" id="JBGBPQ010000023">
    <property type="protein sequence ID" value="KAL1500466.1"/>
    <property type="molecule type" value="Genomic_DNA"/>
</dbReference>
<evidence type="ECO:0000256" key="5">
    <source>
        <dbReference type="ARBA" id="ARBA00022833"/>
    </source>
</evidence>
<dbReference type="AlphaFoldDB" id="A0AB34IM82"/>
<feature type="compositionally biased region" description="Basic and acidic residues" evidence="12">
    <location>
        <begin position="497"/>
        <end position="506"/>
    </location>
</feature>
<dbReference type="InterPro" id="IPR036915">
    <property type="entry name" value="Cyclin-like_sf"/>
</dbReference>
<evidence type="ECO:0000313" key="15">
    <source>
        <dbReference type="EMBL" id="KAL1500466.1"/>
    </source>
</evidence>
<comment type="caution">
    <text evidence="15">The sequence shown here is derived from an EMBL/GenBank/DDBJ whole genome shotgun (WGS) entry which is preliminary data.</text>
</comment>
<dbReference type="Pfam" id="PF07741">
    <property type="entry name" value="BRF1"/>
    <property type="match status" value="1"/>
</dbReference>
<organism evidence="15 16">
    <name type="scientific">Prymnesium parvum</name>
    <name type="common">Toxic golden alga</name>
    <dbReference type="NCBI Taxonomy" id="97485"/>
    <lineage>
        <taxon>Eukaryota</taxon>
        <taxon>Haptista</taxon>
        <taxon>Haptophyta</taxon>
        <taxon>Prymnesiophyceae</taxon>
        <taxon>Prymnesiales</taxon>
        <taxon>Prymnesiaceae</taxon>
        <taxon>Prymnesium</taxon>
    </lineage>
</organism>
<feature type="domain" description="SAP" evidence="13">
    <location>
        <begin position="320"/>
        <end position="354"/>
    </location>
</feature>
<protein>
    <recommendedName>
        <fullName evidence="10">B-related factor 1</fullName>
    </recommendedName>
</protein>
<keyword evidence="6" id="KW-0805">Transcription regulation</keyword>